<dbReference type="InterPro" id="IPR003713">
    <property type="entry name" value="FliS"/>
</dbReference>
<dbReference type="AlphaFoldDB" id="A0A161R893"/>
<evidence type="ECO:0000256" key="2">
    <source>
        <dbReference type="ARBA" id="ARBA00008787"/>
    </source>
</evidence>
<sequence>MRNPYLNAYKDSLAVEVEAASPHKLVLMLFDGAVAAIRQAALQMTNGNVPEKGRLIGKAAAIIDEGLRPSLNRDAGGELAANLDDLYEYCGLRLLEANLNNDPALLDEVARLLGEIRDAWAQIGKAPATAPARPPAQQGMHYGAA</sequence>
<dbReference type="NCBIfam" id="TIGR00208">
    <property type="entry name" value="fliS"/>
    <property type="match status" value="1"/>
</dbReference>
<name>A0A161R893_9NEIS</name>
<dbReference type="GO" id="GO:0044780">
    <property type="term" value="P:bacterial-type flagellum assembly"/>
    <property type="evidence" value="ECO:0007669"/>
    <property type="project" value="InterPro"/>
</dbReference>
<dbReference type="SUPFAM" id="SSF101116">
    <property type="entry name" value="Flagellar export chaperone FliS"/>
    <property type="match status" value="1"/>
</dbReference>
<dbReference type="STRING" id="1452487.AVW16_11055"/>
<evidence type="ECO:0000256" key="1">
    <source>
        <dbReference type="ARBA" id="ARBA00004514"/>
    </source>
</evidence>
<evidence type="ECO:0000256" key="4">
    <source>
        <dbReference type="ARBA" id="ARBA00022795"/>
    </source>
</evidence>
<dbReference type="Proteomes" id="UP000076625">
    <property type="component" value="Unassembled WGS sequence"/>
</dbReference>
<dbReference type="EMBL" id="LQQU01000017">
    <property type="protein sequence ID" value="KZE32908.1"/>
    <property type="molecule type" value="Genomic_DNA"/>
</dbReference>
<dbReference type="RefSeq" id="WP_066611972.1">
    <property type="nucleotide sequence ID" value="NZ_LQQU01000017.1"/>
</dbReference>
<dbReference type="PANTHER" id="PTHR34773:SF1">
    <property type="entry name" value="FLAGELLAR SECRETION CHAPERONE FLIS"/>
    <property type="match status" value="1"/>
</dbReference>
<dbReference type="GO" id="GO:0005829">
    <property type="term" value="C:cytosol"/>
    <property type="evidence" value="ECO:0007669"/>
    <property type="project" value="UniProtKB-SubCell"/>
</dbReference>
<dbReference type="Pfam" id="PF02561">
    <property type="entry name" value="FliS"/>
    <property type="match status" value="1"/>
</dbReference>
<dbReference type="CDD" id="cd16098">
    <property type="entry name" value="FliS"/>
    <property type="match status" value="1"/>
</dbReference>
<evidence type="ECO:0000313" key="7">
    <source>
        <dbReference type="EMBL" id="KZE32908.1"/>
    </source>
</evidence>
<comment type="subcellular location">
    <subcellularLocation>
        <location evidence="1 6">Cytoplasm</location>
        <location evidence="1 6">Cytosol</location>
    </subcellularLocation>
</comment>
<evidence type="ECO:0000313" key="8">
    <source>
        <dbReference type="Proteomes" id="UP000076625"/>
    </source>
</evidence>
<comment type="caution">
    <text evidence="7">The sequence shown here is derived from an EMBL/GenBank/DDBJ whole genome shotgun (WGS) entry which is preliminary data.</text>
</comment>
<reference evidence="8" key="1">
    <citation type="submission" date="2016-01" db="EMBL/GenBank/DDBJ databases">
        <title>Draft genome of Chromobacterium sp. F49.</title>
        <authorList>
            <person name="Hong K.W."/>
        </authorList>
    </citation>
    <scope>NUCLEOTIDE SEQUENCE [LARGE SCALE GENOMIC DNA]</scope>
    <source>
        <strain evidence="8">CN10</strain>
    </source>
</reference>
<accession>A0A161R893</accession>
<keyword evidence="5" id="KW-0143">Chaperone</keyword>
<evidence type="ECO:0000256" key="6">
    <source>
        <dbReference type="PIRNR" id="PIRNR039090"/>
    </source>
</evidence>
<organism evidence="7 8">
    <name type="scientific">Crenobacter luteus</name>
    <dbReference type="NCBI Taxonomy" id="1452487"/>
    <lineage>
        <taxon>Bacteria</taxon>
        <taxon>Pseudomonadati</taxon>
        <taxon>Pseudomonadota</taxon>
        <taxon>Betaproteobacteria</taxon>
        <taxon>Neisseriales</taxon>
        <taxon>Neisseriaceae</taxon>
        <taxon>Crenobacter</taxon>
    </lineage>
</organism>
<keyword evidence="4 6" id="KW-1005">Bacterial flagellum biogenesis</keyword>
<keyword evidence="8" id="KW-1185">Reference proteome</keyword>
<dbReference type="GO" id="GO:0071973">
    <property type="term" value="P:bacterial-type flagellum-dependent cell motility"/>
    <property type="evidence" value="ECO:0007669"/>
    <property type="project" value="TreeGrafter"/>
</dbReference>
<proteinExistence type="inferred from homology"/>
<dbReference type="PANTHER" id="PTHR34773">
    <property type="entry name" value="FLAGELLAR SECRETION CHAPERONE FLIS"/>
    <property type="match status" value="1"/>
</dbReference>
<dbReference type="OrthoDB" id="9792010at2"/>
<evidence type="ECO:0000256" key="5">
    <source>
        <dbReference type="ARBA" id="ARBA00023186"/>
    </source>
</evidence>
<dbReference type="PIRSF" id="PIRSF039090">
    <property type="entry name" value="Flis"/>
    <property type="match status" value="1"/>
</dbReference>
<dbReference type="Gene3D" id="1.20.120.340">
    <property type="entry name" value="Flagellar protein FliS"/>
    <property type="match status" value="1"/>
</dbReference>
<keyword evidence="3 6" id="KW-0963">Cytoplasm</keyword>
<evidence type="ECO:0000256" key="3">
    <source>
        <dbReference type="ARBA" id="ARBA00022490"/>
    </source>
</evidence>
<gene>
    <name evidence="7" type="ORF">AVW16_11055</name>
</gene>
<comment type="similarity">
    <text evidence="2 6">Belongs to the FliS family.</text>
</comment>
<protein>
    <recommendedName>
        <fullName evidence="6">Flagellar secretion chaperone FliS</fullName>
    </recommendedName>
</protein>
<dbReference type="InterPro" id="IPR036584">
    <property type="entry name" value="FliS_sf"/>
</dbReference>